<feature type="domain" description="Nitroreductase" evidence="4">
    <location>
        <begin position="37"/>
        <end position="205"/>
    </location>
</feature>
<evidence type="ECO:0000256" key="2">
    <source>
        <dbReference type="ARBA" id="ARBA00022643"/>
    </source>
</evidence>
<name>A0A1H2VTJ6_9RHOB</name>
<evidence type="ECO:0000256" key="1">
    <source>
        <dbReference type="ARBA" id="ARBA00022630"/>
    </source>
</evidence>
<dbReference type="GO" id="GO:0016491">
    <property type="term" value="F:oxidoreductase activity"/>
    <property type="evidence" value="ECO:0007669"/>
    <property type="project" value="UniProtKB-KW"/>
</dbReference>
<sequence length="230" mass="26301">MFAREHIEYEALDLPDRVELSDEQTLAQALAFYDRMKRRHTVRDYSDRPVARSAIEECIRAAGTAPSGANHQPWHFVAISNPEMKRRIREEAEEEERKFYEGGAGDEWLKALEPIGTNDQKPHLEDAPWLIVIFAQRWGHFDDGVRFKNYYVPESTGIATGFLLTALHHAGLVSLTHTPNPMKFLNKLLNRPDHEKPIMIVAVGHPRDDAKVPKVAKMKKPLDEIMTVAE</sequence>
<keyword evidence="6" id="KW-1185">Reference proteome</keyword>
<reference evidence="6" key="1">
    <citation type="submission" date="2016-10" db="EMBL/GenBank/DDBJ databases">
        <authorList>
            <person name="Varghese N."/>
            <person name="Submissions S."/>
        </authorList>
    </citation>
    <scope>NUCLEOTIDE SEQUENCE [LARGE SCALE GENOMIC DNA]</scope>
    <source>
        <strain evidence="6">DSM 27839</strain>
    </source>
</reference>
<evidence type="ECO:0000256" key="3">
    <source>
        <dbReference type="ARBA" id="ARBA00023002"/>
    </source>
</evidence>
<dbReference type="InterPro" id="IPR029479">
    <property type="entry name" value="Nitroreductase"/>
</dbReference>
<dbReference type="SUPFAM" id="SSF55469">
    <property type="entry name" value="FMN-dependent nitroreductase-like"/>
    <property type="match status" value="1"/>
</dbReference>
<dbReference type="Proteomes" id="UP000183400">
    <property type="component" value="Unassembled WGS sequence"/>
</dbReference>
<gene>
    <name evidence="5" type="ORF">SAMN05444358_1011574</name>
</gene>
<dbReference type="Gene3D" id="3.40.109.10">
    <property type="entry name" value="NADH Oxidase"/>
    <property type="match status" value="1"/>
</dbReference>
<organism evidence="5 6">
    <name type="scientific">Ruegeria halocynthiae</name>
    <dbReference type="NCBI Taxonomy" id="985054"/>
    <lineage>
        <taxon>Bacteria</taxon>
        <taxon>Pseudomonadati</taxon>
        <taxon>Pseudomonadota</taxon>
        <taxon>Alphaproteobacteria</taxon>
        <taxon>Rhodobacterales</taxon>
        <taxon>Roseobacteraceae</taxon>
        <taxon>Ruegeria</taxon>
    </lineage>
</organism>
<evidence type="ECO:0000313" key="5">
    <source>
        <dbReference type="EMBL" id="SDW71551.1"/>
    </source>
</evidence>
<dbReference type="InterPro" id="IPR000415">
    <property type="entry name" value="Nitroreductase-like"/>
</dbReference>
<dbReference type="STRING" id="985054.SAMN05444358_1011574"/>
<protein>
    <submittedName>
        <fullName evidence="5">Nitroreductase</fullName>
    </submittedName>
</protein>
<keyword evidence="1" id="KW-0285">Flavoprotein</keyword>
<dbReference type="OrthoDB" id="9802510at2"/>
<dbReference type="CDD" id="cd02144">
    <property type="entry name" value="iodotyrosine_dehalogenase"/>
    <property type="match status" value="1"/>
</dbReference>
<dbReference type="EMBL" id="FNNP01000001">
    <property type="protein sequence ID" value="SDW71551.1"/>
    <property type="molecule type" value="Genomic_DNA"/>
</dbReference>
<evidence type="ECO:0000313" key="6">
    <source>
        <dbReference type="Proteomes" id="UP000183400"/>
    </source>
</evidence>
<dbReference type="InterPro" id="IPR050627">
    <property type="entry name" value="Nitroreductase/BluB"/>
</dbReference>
<dbReference type="AlphaFoldDB" id="A0A1H2VTJ6"/>
<dbReference type="PANTHER" id="PTHR23026:SF90">
    <property type="entry name" value="IODOTYROSINE DEIODINASE 1"/>
    <property type="match status" value="1"/>
</dbReference>
<dbReference type="PANTHER" id="PTHR23026">
    <property type="entry name" value="NADPH NITROREDUCTASE"/>
    <property type="match status" value="1"/>
</dbReference>
<accession>A0A1H2VTJ6</accession>
<dbReference type="RefSeq" id="WP_074735806.1">
    <property type="nucleotide sequence ID" value="NZ_FNNP01000001.1"/>
</dbReference>
<keyword evidence="2" id="KW-0288">FMN</keyword>
<evidence type="ECO:0000259" key="4">
    <source>
        <dbReference type="Pfam" id="PF00881"/>
    </source>
</evidence>
<dbReference type="Pfam" id="PF00881">
    <property type="entry name" value="Nitroreductase"/>
    <property type="match status" value="1"/>
</dbReference>
<proteinExistence type="predicted"/>
<keyword evidence="3" id="KW-0560">Oxidoreductase</keyword>